<dbReference type="EMBL" id="JAACJK010000001">
    <property type="protein sequence ID" value="KAF5342297.1"/>
    <property type="molecule type" value="Genomic_DNA"/>
</dbReference>
<organism evidence="1 2">
    <name type="scientific">Ephemerocybe angulata</name>
    <dbReference type="NCBI Taxonomy" id="980116"/>
    <lineage>
        <taxon>Eukaryota</taxon>
        <taxon>Fungi</taxon>
        <taxon>Dikarya</taxon>
        <taxon>Basidiomycota</taxon>
        <taxon>Agaricomycotina</taxon>
        <taxon>Agaricomycetes</taxon>
        <taxon>Agaricomycetidae</taxon>
        <taxon>Agaricales</taxon>
        <taxon>Agaricineae</taxon>
        <taxon>Psathyrellaceae</taxon>
        <taxon>Ephemerocybe</taxon>
    </lineage>
</organism>
<name>A0A8H5FMT7_9AGAR</name>
<evidence type="ECO:0000313" key="1">
    <source>
        <dbReference type="EMBL" id="KAF5342297.1"/>
    </source>
</evidence>
<proteinExistence type="predicted"/>
<keyword evidence="2" id="KW-1185">Reference proteome</keyword>
<evidence type="ECO:0000313" key="2">
    <source>
        <dbReference type="Proteomes" id="UP000541558"/>
    </source>
</evidence>
<gene>
    <name evidence="1" type="ORF">D9611_001144</name>
</gene>
<protein>
    <submittedName>
        <fullName evidence="1">Uncharacterized protein</fullName>
    </submittedName>
</protein>
<sequence length="91" mass="9887">MGWLRGHIKNRVQTEAEADLAQESAHAPDMMHRFTPAFFLSTFLVALAALQSVSATPLPEAGALVERALPGKVPMRDTAIWTNSVEDGDNI</sequence>
<dbReference type="AlphaFoldDB" id="A0A8H5FMT7"/>
<dbReference type="OrthoDB" id="3103843at2759"/>
<reference evidence="1 2" key="1">
    <citation type="journal article" date="2020" name="ISME J.">
        <title>Uncovering the hidden diversity of litter-decomposition mechanisms in mushroom-forming fungi.</title>
        <authorList>
            <person name="Floudas D."/>
            <person name="Bentzer J."/>
            <person name="Ahren D."/>
            <person name="Johansson T."/>
            <person name="Persson P."/>
            <person name="Tunlid A."/>
        </authorList>
    </citation>
    <scope>NUCLEOTIDE SEQUENCE [LARGE SCALE GENOMIC DNA]</scope>
    <source>
        <strain evidence="1 2">CBS 175.51</strain>
    </source>
</reference>
<accession>A0A8H5FMT7</accession>
<dbReference type="Proteomes" id="UP000541558">
    <property type="component" value="Unassembled WGS sequence"/>
</dbReference>
<comment type="caution">
    <text evidence="1">The sequence shown here is derived from an EMBL/GenBank/DDBJ whole genome shotgun (WGS) entry which is preliminary data.</text>
</comment>